<dbReference type="Gene3D" id="3.40.50.300">
    <property type="entry name" value="P-loop containing nucleotide triphosphate hydrolases"/>
    <property type="match status" value="2"/>
</dbReference>
<evidence type="ECO:0000256" key="10">
    <source>
        <dbReference type="SAM" id="MobiDB-lite"/>
    </source>
</evidence>
<reference evidence="14 15" key="1">
    <citation type="journal article" date="2014" name="BMC Genomics">
        <title>Comparative genome sequencing reveals chemotype-specific gene clusters in the toxigenic black mold Stachybotrys.</title>
        <authorList>
            <person name="Semeiks J."/>
            <person name="Borek D."/>
            <person name="Otwinowski Z."/>
            <person name="Grishin N.V."/>
        </authorList>
    </citation>
    <scope>NUCLEOTIDE SEQUENCE [LARGE SCALE GENOMIC DNA]</scope>
    <source>
        <strain evidence="14 15">IBT 40285</strain>
    </source>
</reference>
<dbReference type="CDD" id="cd18604">
    <property type="entry name" value="ABC_6TM_VMR1_D2_like"/>
    <property type="match status" value="1"/>
</dbReference>
<keyword evidence="8 11" id="KW-1133">Transmembrane helix</keyword>
<feature type="compositionally biased region" description="Polar residues" evidence="10">
    <location>
        <begin position="57"/>
        <end position="70"/>
    </location>
</feature>
<keyword evidence="9 11" id="KW-0472">Membrane</keyword>
<evidence type="ECO:0000256" key="11">
    <source>
        <dbReference type="SAM" id="Phobius"/>
    </source>
</evidence>
<dbReference type="OMA" id="RFTADFH"/>
<dbReference type="SUPFAM" id="SSF52540">
    <property type="entry name" value="P-loop containing nucleoside triphosphate hydrolases"/>
    <property type="match status" value="2"/>
</dbReference>
<feature type="transmembrane region" description="Helical" evidence="11">
    <location>
        <begin position="204"/>
        <end position="226"/>
    </location>
</feature>
<dbReference type="InterPro" id="IPR011527">
    <property type="entry name" value="ABC1_TM_dom"/>
</dbReference>
<dbReference type="CDD" id="cd03244">
    <property type="entry name" value="ABCC_MRP_domain2"/>
    <property type="match status" value="1"/>
</dbReference>
<evidence type="ECO:0000256" key="5">
    <source>
        <dbReference type="ARBA" id="ARBA00022737"/>
    </source>
</evidence>
<dbReference type="PROSITE" id="PS50893">
    <property type="entry name" value="ABC_TRANSPORTER_2"/>
    <property type="match status" value="2"/>
</dbReference>
<feature type="domain" description="ABC transporter" evidence="12">
    <location>
        <begin position="960"/>
        <end position="1208"/>
    </location>
</feature>
<dbReference type="PROSITE" id="PS00211">
    <property type="entry name" value="ABC_TRANSPORTER_1"/>
    <property type="match status" value="1"/>
</dbReference>
<evidence type="ECO:0000259" key="12">
    <source>
        <dbReference type="PROSITE" id="PS50893"/>
    </source>
</evidence>
<dbReference type="GO" id="GO:0005524">
    <property type="term" value="F:ATP binding"/>
    <property type="evidence" value="ECO:0007669"/>
    <property type="project" value="UniProtKB-KW"/>
</dbReference>
<dbReference type="GO" id="GO:0140359">
    <property type="term" value="F:ABC-type transporter activity"/>
    <property type="evidence" value="ECO:0007669"/>
    <property type="project" value="InterPro"/>
</dbReference>
<comment type="subcellular location">
    <subcellularLocation>
        <location evidence="1">Membrane</location>
        <topology evidence="1">Multi-pass membrane protein</topology>
    </subcellularLocation>
</comment>
<feature type="domain" description="ABC transmembrane type-1" evidence="13">
    <location>
        <begin position="88"/>
        <end position="271"/>
    </location>
</feature>
<evidence type="ECO:0000256" key="8">
    <source>
        <dbReference type="ARBA" id="ARBA00022989"/>
    </source>
</evidence>
<feature type="transmembrane region" description="Helical" evidence="11">
    <location>
        <begin position="607"/>
        <end position="630"/>
    </location>
</feature>
<proteinExistence type="inferred from homology"/>
<comment type="similarity">
    <text evidence="2">Belongs to the ABC transporter superfamily. ABCC family. Conjugate transporter (TC 3.A.1.208) subfamily.</text>
</comment>
<dbReference type="FunFam" id="3.40.50.300:FF:000610">
    <property type="entry name" value="Multidrug resistance-associated ABC transporter"/>
    <property type="match status" value="1"/>
</dbReference>
<dbReference type="HOGENOM" id="CLU_000604_27_6_1"/>
<evidence type="ECO:0000256" key="6">
    <source>
        <dbReference type="ARBA" id="ARBA00022741"/>
    </source>
</evidence>
<feature type="domain" description="ABC transmembrane type-1" evidence="13">
    <location>
        <begin position="612"/>
        <end position="926"/>
    </location>
</feature>
<evidence type="ECO:0000256" key="3">
    <source>
        <dbReference type="ARBA" id="ARBA00022448"/>
    </source>
</evidence>
<feature type="region of interest" description="Disordered" evidence="10">
    <location>
        <begin position="51"/>
        <end position="70"/>
    </location>
</feature>
<dbReference type="InterPro" id="IPR003439">
    <property type="entry name" value="ABC_transporter-like_ATP-bd"/>
</dbReference>
<dbReference type="PANTHER" id="PTHR24223:SF456">
    <property type="entry name" value="MULTIDRUG RESISTANCE-ASSOCIATED PROTEIN LETHAL(2)03659"/>
    <property type="match status" value="1"/>
</dbReference>
<dbReference type="InterPro" id="IPR017871">
    <property type="entry name" value="ABC_transporter-like_CS"/>
</dbReference>
<name>A0A084R1U0_STAC4</name>
<dbReference type="AlphaFoldDB" id="A0A084R1U0"/>
<keyword evidence="6" id="KW-0547">Nucleotide-binding</keyword>
<evidence type="ECO:0000259" key="13">
    <source>
        <dbReference type="PROSITE" id="PS50929"/>
    </source>
</evidence>
<dbReference type="CDD" id="cd18596">
    <property type="entry name" value="ABC_6TM_VMR1_D1_like"/>
    <property type="match status" value="1"/>
</dbReference>
<dbReference type="PROSITE" id="PS50929">
    <property type="entry name" value="ABC_TM1F"/>
    <property type="match status" value="2"/>
</dbReference>
<feature type="domain" description="ABC transporter" evidence="12">
    <location>
        <begin position="298"/>
        <end position="547"/>
    </location>
</feature>
<dbReference type="InterPro" id="IPR036640">
    <property type="entry name" value="ABC1_TM_sf"/>
</dbReference>
<dbReference type="GO" id="GO:0016020">
    <property type="term" value="C:membrane"/>
    <property type="evidence" value="ECO:0007669"/>
    <property type="project" value="UniProtKB-SubCell"/>
</dbReference>
<gene>
    <name evidence="14" type="ORF">S40285_09087</name>
</gene>
<dbReference type="InterPro" id="IPR050173">
    <property type="entry name" value="ABC_transporter_C-like"/>
</dbReference>
<keyword evidence="7" id="KW-0067">ATP-binding</keyword>
<dbReference type="PANTHER" id="PTHR24223">
    <property type="entry name" value="ATP-BINDING CASSETTE SUB-FAMILY C"/>
    <property type="match status" value="1"/>
</dbReference>
<evidence type="ECO:0000256" key="9">
    <source>
        <dbReference type="ARBA" id="ARBA00023136"/>
    </source>
</evidence>
<keyword evidence="3" id="KW-0813">Transport</keyword>
<sequence>MATSNLLDAWMEGWAYWYSVSALSLPIRAQLSSFIFSKSLRRKNIQAADVASKGHQDSQSGSIINSSNYGEQTPAKPFGIPTSRQATINLVGVDTERIAYFFQFQFLILNGILKLAVFSTFLLRLIGWFPLVSGLFAWTVILPASACFSNMILVQSNKLMRQRDEKLAKLNEALLGIRQIKISSSEHLWESAILALREAELKTLWRYFLVDSALFGCWVVGPILLAATSLSVYVVVNGDLSASVAFVSVGIFNALETTLGSLPELLTLGIDTLVSIGRIGTYLGLPEKQPTGDVGLCITFERASVSWPEDDANEDGGRFILRDLCVSFPEGALSVISGKTGSGKSLLISAILGEVDLIEGSINVPKVEAPDQLLVVDPKDWTVPGLLAYVGQSPWLENNSLRDNILFGLPFVNERYTEVVRVCALRQDFAILPDGDCTELGANGVNLSGGQKWRVALARAIYSRANTLILEDIFSAVDAHVAHWIFEQCLVGNICKGRTRIIATHSLDLVLPEAEFVVELAGGKINYCGRPHRSAVDGYMPDPQMTGQLAASAQALQATDNAALASNANEHEISPANTTKTFIQEEARVKGAVKKQIYSTYLTSSSLLLWGVCIAFFLAYQIGIVGQAWWLRIWVKHHEVGGPHKVEEAETLSAFELPNTQQQTLQQTPLAPTAPNALSQSGVSYYLSVYIILSVATAALGILRCFWIYYLAIKSSTTLFQRMVFTVLRMPLQWLNTVPTGRIVNRFTADFNTVDQRVPLSLIRFLTNALKLAGICVASFFTSAYLIPPATILVLLGMLIGKRYLVTSRPLKRLESNSKSPVFDLFNTTLTGISTIRAFRRTEAYLSRMHSCLDEWTMTTFYTALTNRWMSFRMALIASCFCIAVGMVIVFNRDIDAALAGFALSFVLDFSESIRWAIRCYGDMELDMNSMERVNDYVCLEIEPLSGDRPPAIWPRSGIIEFKNMKAAYSADSPLVLKGLSFKIQHKERIGVVGRTGAGKSSLALALFRFLEVREGNITIDGMDISAVNLHELRSRLSMIPQDPILFSGTIRSNLDPLEKHTDSEVLKALERVQLIRTRRESDGDHDIAIYEAGNIFHNLSSPVSESGGNVSHGQRQLMCIARAILASPKVIIFDEATSAVDVATDALVQHSIRDGFKDATVIVIAHRLSTVANLDRILVLDSGRIVEFGTPRELWEKGGNFRSMCERTSKTERERLLNTFMDC</sequence>
<keyword evidence="5" id="KW-0677">Repeat</keyword>
<evidence type="ECO:0008006" key="16">
    <source>
        <dbReference type="Google" id="ProtNLM"/>
    </source>
</evidence>
<dbReference type="Gene3D" id="1.20.1560.10">
    <property type="entry name" value="ABC transporter type 1, transmembrane domain"/>
    <property type="match status" value="2"/>
</dbReference>
<keyword evidence="15" id="KW-1185">Reference proteome</keyword>
<dbReference type="OrthoDB" id="6500128at2759"/>
<dbReference type="STRING" id="1283841.A0A084R1U0"/>
<feature type="transmembrane region" description="Helical" evidence="11">
    <location>
        <begin position="872"/>
        <end position="891"/>
    </location>
</feature>
<dbReference type="GO" id="GO:0016887">
    <property type="term" value="F:ATP hydrolysis activity"/>
    <property type="evidence" value="ECO:0007669"/>
    <property type="project" value="InterPro"/>
</dbReference>
<feature type="transmembrane region" description="Helical" evidence="11">
    <location>
        <begin position="15"/>
        <end position="36"/>
    </location>
</feature>
<evidence type="ECO:0000256" key="1">
    <source>
        <dbReference type="ARBA" id="ARBA00004141"/>
    </source>
</evidence>
<evidence type="ECO:0000313" key="14">
    <source>
        <dbReference type="EMBL" id="KFA70175.1"/>
    </source>
</evidence>
<dbReference type="InterPro" id="IPR027417">
    <property type="entry name" value="P-loop_NTPase"/>
</dbReference>
<feature type="transmembrane region" description="Helical" evidence="11">
    <location>
        <begin position="135"/>
        <end position="154"/>
    </location>
</feature>
<feature type="transmembrane region" description="Helical" evidence="11">
    <location>
        <begin position="772"/>
        <end position="800"/>
    </location>
</feature>
<evidence type="ECO:0000313" key="15">
    <source>
        <dbReference type="Proteomes" id="UP000028524"/>
    </source>
</evidence>
<dbReference type="SMART" id="SM00382">
    <property type="entry name" value="AAA"/>
    <property type="match status" value="2"/>
</dbReference>
<dbReference type="EMBL" id="KL659286">
    <property type="protein sequence ID" value="KFA70175.1"/>
    <property type="molecule type" value="Genomic_DNA"/>
</dbReference>
<dbReference type="InterPro" id="IPR003593">
    <property type="entry name" value="AAA+_ATPase"/>
</dbReference>
<protein>
    <recommendedName>
        <fullName evidence="16">ABC transporter domain-containing protein</fullName>
    </recommendedName>
</protein>
<keyword evidence="4 11" id="KW-0812">Transmembrane</keyword>
<evidence type="ECO:0000256" key="2">
    <source>
        <dbReference type="ARBA" id="ARBA00009726"/>
    </source>
</evidence>
<feature type="transmembrane region" description="Helical" evidence="11">
    <location>
        <begin position="685"/>
        <end position="713"/>
    </location>
</feature>
<dbReference type="Proteomes" id="UP000028524">
    <property type="component" value="Unassembled WGS sequence"/>
</dbReference>
<organism evidence="14 15">
    <name type="scientific">Stachybotrys chlorohalonatus (strain IBT 40285)</name>
    <dbReference type="NCBI Taxonomy" id="1283841"/>
    <lineage>
        <taxon>Eukaryota</taxon>
        <taxon>Fungi</taxon>
        <taxon>Dikarya</taxon>
        <taxon>Ascomycota</taxon>
        <taxon>Pezizomycotina</taxon>
        <taxon>Sordariomycetes</taxon>
        <taxon>Hypocreomycetidae</taxon>
        <taxon>Hypocreales</taxon>
        <taxon>Stachybotryaceae</taxon>
        <taxon>Stachybotrys</taxon>
    </lineage>
</organism>
<dbReference type="CDD" id="cd03250">
    <property type="entry name" value="ABCC_MRP_domain1"/>
    <property type="match status" value="1"/>
</dbReference>
<dbReference type="Pfam" id="PF00005">
    <property type="entry name" value="ABC_tran"/>
    <property type="match status" value="2"/>
</dbReference>
<accession>A0A084R1U0</accession>
<feature type="transmembrane region" description="Helical" evidence="11">
    <location>
        <begin position="106"/>
        <end position="129"/>
    </location>
</feature>
<evidence type="ECO:0000256" key="4">
    <source>
        <dbReference type="ARBA" id="ARBA00022692"/>
    </source>
</evidence>
<dbReference type="SUPFAM" id="SSF90123">
    <property type="entry name" value="ABC transporter transmembrane region"/>
    <property type="match status" value="2"/>
</dbReference>
<dbReference type="InParanoid" id="A0A084R1U0"/>
<dbReference type="Pfam" id="PF00664">
    <property type="entry name" value="ABC_membrane"/>
    <property type="match status" value="2"/>
</dbReference>
<evidence type="ECO:0000256" key="7">
    <source>
        <dbReference type="ARBA" id="ARBA00022840"/>
    </source>
</evidence>